<proteinExistence type="predicted"/>
<dbReference type="Gene3D" id="3.40.50.10610">
    <property type="entry name" value="ABC-type transport auxiliary lipoprotein component"/>
    <property type="match status" value="1"/>
</dbReference>
<dbReference type="Proteomes" id="UP001238163">
    <property type="component" value="Unassembled WGS sequence"/>
</dbReference>
<evidence type="ECO:0000259" key="1">
    <source>
        <dbReference type="Pfam" id="PF03886"/>
    </source>
</evidence>
<sequence>MKMLPLLLFVASALFFGCMRSAPTRYYLLSAAKELQPLPATPGTPPSPVVLRQLRLPEYLDRSEIVRRRPVNELCITDNHLWGEKLSVATATALERNLARLLGDEVLLIDRQHRASGGCRSLIVVFHQFDADADGIFNADGYCYLETPNSPELSQLLRFAYSQPLADDSVGTLVGAYNAALVDIAGQIAVALMATP</sequence>
<reference evidence="2" key="1">
    <citation type="submission" date="2023-07" db="EMBL/GenBank/DDBJ databases">
        <title>Genomic Encyclopedia of Type Strains, Phase IV (KMG-IV): sequencing the most valuable type-strain genomes for metagenomic binning, comparative biology and taxonomic classification.</title>
        <authorList>
            <person name="Goeker M."/>
        </authorList>
    </citation>
    <scope>NUCLEOTIDE SEQUENCE</scope>
    <source>
        <strain evidence="2">DSM 24202</strain>
    </source>
</reference>
<protein>
    <submittedName>
        <fullName evidence="2">Lipoprotein YmbA</fullName>
    </submittedName>
</protein>
<dbReference type="SUPFAM" id="SSF159594">
    <property type="entry name" value="XCC0632-like"/>
    <property type="match status" value="1"/>
</dbReference>
<evidence type="ECO:0000313" key="3">
    <source>
        <dbReference type="Proteomes" id="UP001238163"/>
    </source>
</evidence>
<dbReference type="Pfam" id="PF03886">
    <property type="entry name" value="ABC_trans_aux"/>
    <property type="match status" value="1"/>
</dbReference>
<comment type="caution">
    <text evidence="2">The sequence shown here is derived from an EMBL/GenBank/DDBJ whole genome shotgun (WGS) entry which is preliminary data.</text>
</comment>
<keyword evidence="3" id="KW-1185">Reference proteome</keyword>
<gene>
    <name evidence="2" type="ORF">J3R75_002508</name>
</gene>
<keyword evidence="2" id="KW-0449">Lipoprotein</keyword>
<dbReference type="RefSeq" id="WP_307261905.1">
    <property type="nucleotide sequence ID" value="NZ_JAUSVL010000001.1"/>
</dbReference>
<dbReference type="PROSITE" id="PS51257">
    <property type="entry name" value="PROKAR_LIPOPROTEIN"/>
    <property type="match status" value="1"/>
</dbReference>
<feature type="domain" description="ABC-type transport auxiliary lipoprotein component" evidence="1">
    <location>
        <begin position="27"/>
        <end position="189"/>
    </location>
</feature>
<accession>A0AAE3VHB1</accession>
<evidence type="ECO:0000313" key="2">
    <source>
        <dbReference type="EMBL" id="MDQ0290401.1"/>
    </source>
</evidence>
<dbReference type="EMBL" id="JAUSVL010000001">
    <property type="protein sequence ID" value="MDQ0290401.1"/>
    <property type="molecule type" value="Genomic_DNA"/>
</dbReference>
<name>A0AAE3VHB1_9BACT</name>
<dbReference type="AlphaFoldDB" id="A0AAE3VHB1"/>
<organism evidence="2 3">
    <name type="scientific">Oligosphaera ethanolica</name>
    <dbReference type="NCBI Taxonomy" id="760260"/>
    <lineage>
        <taxon>Bacteria</taxon>
        <taxon>Pseudomonadati</taxon>
        <taxon>Lentisphaerota</taxon>
        <taxon>Oligosphaeria</taxon>
        <taxon>Oligosphaerales</taxon>
        <taxon>Oligosphaeraceae</taxon>
        <taxon>Oligosphaera</taxon>
    </lineage>
</organism>
<dbReference type="InterPro" id="IPR005586">
    <property type="entry name" value="ABC_trans_aux"/>
</dbReference>